<dbReference type="AlphaFoldDB" id="A0A9X3L8D7"/>
<evidence type="ECO:0000259" key="1">
    <source>
        <dbReference type="Pfam" id="PF01973"/>
    </source>
</evidence>
<proteinExistence type="predicted"/>
<dbReference type="Pfam" id="PF01973">
    <property type="entry name" value="MptE-like"/>
    <property type="match status" value="1"/>
</dbReference>
<organism evidence="2 3">
    <name type="scientific">Psychrobacillus psychrodurans</name>
    <dbReference type="NCBI Taxonomy" id="126157"/>
    <lineage>
        <taxon>Bacteria</taxon>
        <taxon>Bacillati</taxon>
        <taxon>Bacillota</taxon>
        <taxon>Bacilli</taxon>
        <taxon>Bacillales</taxon>
        <taxon>Bacillaceae</taxon>
        <taxon>Psychrobacillus</taxon>
    </lineage>
</organism>
<dbReference type="EMBL" id="JAMKBI010000001">
    <property type="protein sequence ID" value="MCZ8531831.1"/>
    <property type="molecule type" value="Genomic_DNA"/>
</dbReference>
<gene>
    <name evidence="2" type="ORF">M9R61_00560</name>
</gene>
<feature type="domain" description="6-hydroxymethylpterin diphosphokinase MptE-like" evidence="1">
    <location>
        <begin position="169"/>
        <end position="335"/>
    </location>
</feature>
<sequence>MIAKFEILELETKQHNFTLKVNGYFLHSKYDPEKEARQFIDKNYKPNHITILFGYGKGYFAKALMDRKETKDKVIVIEPLKIPNEEIEKSIDYVYIQDTNKEAIKLLLIEELNIYSNINIICSPNYNNLFPELYLELLTMIKERVSINRIMENTMRRYASDWQKNYIFNLGNAFIDQSLSNLYKKYSCPVVIVSGGPSLTKQIEQLRLVLDKVIIIAAGSTINTLLNFNIVPDYVISIDGGVPNYNHFKGLFFKDSKLIYSMYNHHQIRESFNNPSFYFLSADANNLCSHMKSVLKTDFPIITGGGSVANYALAIGLYITQGPITFIGQDLAYTDKKTHAEHNKSYSLVDDAYIKKRDLFLTKGYSGEDVLTDYAFYTMKEDFEGMIKSNGLQGLIFNSTEGGIFLDGFIQISFKEFCTTYIDQDYIKNTEINSVEIPQKTSVKLFIDQIKEEVKTYDKIKILLNNSLSTLIKNKKNMSFSKDVLKKIDKNDVKLDKLYKIVPLSSILAPITMDVMKKYSPTADETDVEKFNRVYKQNTTLYKSLLEVTNTTQQYTTDLIKQLQEELEMSE</sequence>
<evidence type="ECO:0000313" key="2">
    <source>
        <dbReference type="EMBL" id="MCZ8531831.1"/>
    </source>
</evidence>
<reference evidence="2" key="1">
    <citation type="submission" date="2022-05" db="EMBL/GenBank/DDBJ databases">
        <authorList>
            <person name="Colautti A."/>
            <person name="Iacumin L."/>
        </authorList>
    </citation>
    <scope>NUCLEOTIDE SEQUENCE</scope>
    <source>
        <strain evidence="2">DSM 30747</strain>
    </source>
</reference>
<dbReference type="PANTHER" id="PTHR41786:SF1">
    <property type="entry name" value="6-HYDROXYMETHYLPTERIN DIPHOSPHOKINASE MPTE-LIKE DOMAIN-CONTAINING PROTEIN"/>
    <property type="match status" value="1"/>
</dbReference>
<name>A0A9X3L8D7_9BACI</name>
<protein>
    <submittedName>
        <fullName evidence="2">DUF115 domain-containing protein</fullName>
    </submittedName>
</protein>
<comment type="caution">
    <text evidence="2">The sequence shown here is derived from an EMBL/GenBank/DDBJ whole genome shotgun (WGS) entry which is preliminary data.</text>
</comment>
<dbReference type="Proteomes" id="UP001152172">
    <property type="component" value="Unassembled WGS sequence"/>
</dbReference>
<dbReference type="PANTHER" id="PTHR41786">
    <property type="entry name" value="MOTILITY ACCESSORY FACTOR MAF"/>
    <property type="match status" value="1"/>
</dbReference>
<keyword evidence="3" id="KW-1185">Reference proteome</keyword>
<dbReference type="RefSeq" id="WP_269920525.1">
    <property type="nucleotide sequence ID" value="NZ_JAMKBI010000001.1"/>
</dbReference>
<evidence type="ECO:0000313" key="3">
    <source>
        <dbReference type="Proteomes" id="UP001152172"/>
    </source>
</evidence>
<accession>A0A9X3L8D7</accession>
<dbReference type="InterPro" id="IPR002826">
    <property type="entry name" value="MptE-like"/>
</dbReference>